<feature type="compositionally biased region" description="Basic and acidic residues" evidence="9">
    <location>
        <begin position="255"/>
        <end position="272"/>
    </location>
</feature>
<evidence type="ECO:0000256" key="6">
    <source>
        <dbReference type="ARBA" id="ARBA00022833"/>
    </source>
</evidence>
<organism evidence="12">
    <name type="scientific">Gibberella zeae</name>
    <name type="common">Wheat head blight fungus</name>
    <name type="synonym">Fusarium graminearum</name>
    <dbReference type="NCBI Taxonomy" id="5518"/>
    <lineage>
        <taxon>Eukaryota</taxon>
        <taxon>Fungi</taxon>
        <taxon>Dikarya</taxon>
        <taxon>Ascomycota</taxon>
        <taxon>Pezizomycotina</taxon>
        <taxon>Sordariomycetes</taxon>
        <taxon>Hypocreomycetidae</taxon>
        <taxon>Hypocreales</taxon>
        <taxon>Nectriaceae</taxon>
        <taxon>Fusarium</taxon>
    </lineage>
</organism>
<dbReference type="GO" id="GO:0060090">
    <property type="term" value="F:molecular adaptor activity"/>
    <property type="evidence" value="ECO:0007669"/>
    <property type="project" value="TreeGrafter"/>
</dbReference>
<feature type="compositionally biased region" description="Gly residues" evidence="9">
    <location>
        <begin position="896"/>
        <end position="923"/>
    </location>
</feature>
<reference evidence="12" key="1">
    <citation type="submission" date="2019-04" db="EMBL/GenBank/DDBJ databases">
        <authorList>
            <person name="Melise S."/>
            <person name="Noan J."/>
            <person name="Okalmin O."/>
        </authorList>
    </citation>
    <scope>NUCLEOTIDE SEQUENCE</scope>
    <source>
        <strain evidence="12">FN9</strain>
    </source>
</reference>
<dbReference type="SUPFAM" id="SSF57850">
    <property type="entry name" value="RING/U-box"/>
    <property type="match status" value="1"/>
</dbReference>
<feature type="domain" description="RING-CH-type" evidence="11">
    <location>
        <begin position="18"/>
        <end position="83"/>
    </location>
</feature>
<dbReference type="PANTHER" id="PTHR45831:SF2">
    <property type="entry name" value="LD24721P"/>
    <property type="match status" value="1"/>
</dbReference>
<dbReference type="InterPro" id="IPR013083">
    <property type="entry name" value="Znf_RING/FYVE/PHD"/>
</dbReference>
<dbReference type="Gene3D" id="1.20.5.420">
    <property type="entry name" value="Immunoglobulin FC, subunit C"/>
    <property type="match status" value="1"/>
</dbReference>
<protein>
    <recommendedName>
        <fullName evidence="13">RING-CH-type domain-containing protein</fullName>
    </recommendedName>
</protein>
<dbReference type="InterPro" id="IPR047150">
    <property type="entry name" value="SGT"/>
</dbReference>
<feature type="repeat" description="TPR" evidence="8">
    <location>
        <begin position="662"/>
        <end position="695"/>
    </location>
</feature>
<feature type="region of interest" description="Disordered" evidence="9">
    <location>
        <begin position="895"/>
        <end position="923"/>
    </location>
</feature>
<dbReference type="GO" id="GO:0006620">
    <property type="term" value="P:post-translational protein targeting to endoplasmic reticulum membrane"/>
    <property type="evidence" value="ECO:0007669"/>
    <property type="project" value="TreeGrafter"/>
</dbReference>
<feature type="region of interest" description="Disordered" evidence="9">
    <location>
        <begin position="330"/>
        <end position="353"/>
    </location>
</feature>
<comment type="similarity">
    <text evidence="1">Belongs to the SGT family.</text>
</comment>
<dbReference type="InterPro" id="IPR019734">
    <property type="entry name" value="TPR_rpt"/>
</dbReference>
<dbReference type="FunFam" id="1.25.40.10:FF:000207">
    <property type="entry name" value="Small glutamine-rich tetratricopeptide repeat-containing protein"/>
    <property type="match status" value="1"/>
</dbReference>
<dbReference type="GO" id="GO:0008270">
    <property type="term" value="F:zinc ion binding"/>
    <property type="evidence" value="ECO:0007669"/>
    <property type="project" value="UniProtKB-KW"/>
</dbReference>
<dbReference type="Gene3D" id="1.25.40.10">
    <property type="entry name" value="Tetratricopeptide repeat domain"/>
    <property type="match status" value="1"/>
</dbReference>
<feature type="region of interest" description="Disordered" evidence="9">
    <location>
        <begin position="365"/>
        <end position="387"/>
    </location>
</feature>
<evidence type="ECO:0000256" key="1">
    <source>
        <dbReference type="ARBA" id="ARBA00008175"/>
    </source>
</evidence>
<feature type="repeat" description="TPR" evidence="8">
    <location>
        <begin position="730"/>
        <end position="763"/>
    </location>
</feature>
<evidence type="ECO:0000256" key="3">
    <source>
        <dbReference type="ARBA" id="ARBA00022737"/>
    </source>
</evidence>
<dbReference type="GO" id="GO:0072380">
    <property type="term" value="C:TRC complex"/>
    <property type="evidence" value="ECO:0007669"/>
    <property type="project" value="TreeGrafter"/>
</dbReference>
<feature type="region of interest" description="Disordered" evidence="9">
    <location>
        <begin position="779"/>
        <end position="805"/>
    </location>
</feature>
<feature type="region of interest" description="Disordered" evidence="9">
    <location>
        <begin position="253"/>
        <end position="275"/>
    </location>
</feature>
<evidence type="ECO:0000256" key="7">
    <source>
        <dbReference type="PROSITE-ProRule" id="PRU00175"/>
    </source>
</evidence>
<accession>A0A4E9E652</accession>
<dbReference type="InterPro" id="IPR001841">
    <property type="entry name" value="Znf_RING"/>
</dbReference>
<evidence type="ECO:0000256" key="9">
    <source>
        <dbReference type="SAM" id="MobiDB-lite"/>
    </source>
</evidence>
<keyword evidence="4 7" id="KW-0863">Zinc-finger</keyword>
<dbReference type="InterPro" id="IPR032374">
    <property type="entry name" value="SGTA_dimer"/>
</dbReference>
<feature type="region of interest" description="Disordered" evidence="9">
    <location>
        <begin position="293"/>
        <end position="314"/>
    </location>
</feature>
<keyword evidence="3" id="KW-0677">Repeat</keyword>
<feature type="domain" description="RING-type" evidence="10">
    <location>
        <begin position="26"/>
        <end position="77"/>
    </location>
</feature>
<dbReference type="Pfam" id="PF13181">
    <property type="entry name" value="TPR_8"/>
    <property type="match status" value="1"/>
</dbReference>
<gene>
    <name evidence="12" type="ORF">FUG_LOCUS133156</name>
</gene>
<dbReference type="GO" id="GO:0016020">
    <property type="term" value="C:membrane"/>
    <property type="evidence" value="ECO:0007669"/>
    <property type="project" value="TreeGrafter"/>
</dbReference>
<keyword evidence="5 8" id="KW-0802">TPR repeat</keyword>
<evidence type="ECO:0000256" key="8">
    <source>
        <dbReference type="PROSITE-ProRule" id="PRU00339"/>
    </source>
</evidence>
<dbReference type="InterPro" id="IPR011990">
    <property type="entry name" value="TPR-like_helical_dom_sf"/>
</dbReference>
<keyword evidence="2" id="KW-0479">Metal-binding</keyword>
<dbReference type="SUPFAM" id="SSF48452">
    <property type="entry name" value="TPR-like"/>
    <property type="match status" value="1"/>
</dbReference>
<sequence>MASEIQDAPDAAAIPPQKPTEAPRRCFICLTDEEPTDPPGSWVDPCGCTLEAHQDCMLSWVTDCERSNKPLQCPVCKDRIQMEGPWDPIVSVTDAVANRFTRASPFMLLSSVTVGAQFSLQMYGASAMWAFAGRQALVDYVLGHEVWANGDVSRVLMTGGQRLGKALILTNIGPALLIGQLMPWFANKVFLSTASLYGAYHAMHDDNFFDWPPSPQLAMAVFPCVRSVYLNLWREFVLPHEINLNRQIMGLPPIEPRRDQPPANERQPEQRGEGGVLGFLNGLIEALEGDEADDDGEIDALGPRAPGDVEGQNGGGVVIELVIQEVDDEDDDAWDQQPAEDNGVPQQEPLNDENPVILPAEDIEEDGEEDFPPVPIEAPQDPNPEAAVDHAPVIIPEPEAGNQAAQQNQHEAPQAPPARRPGLGTILSGVSNAIVSALILPGVSYAMGELLRMALPKQLTAAPSLFRGGLLRPGLLQQQWGRSLVGGCLYVVIKDMLRLYTKYRKVAAIGNRRVKNVDRARRRNNLLSPPIGTLFVEILFRTSLFFPPHPLHSLFYRSSSFAMASTHSSKQRLALAICDFLSASTNDGTLTADDKDSIDVAINCIAESFKVDPSDTSAVSAAIGSQNLLQIYSVFEKARADKPDAAPTPAPVVLTEEQKKEAEALKSKGNAAMAQKDYSAAINFYTQALAINASNAVYLSNRAAAHSANKDHASARSDAESAVSIDPAYTKAWSRLGLARFALGDARGAMEAYDRGIQHEGNGGSDAMKKGYETAKRRVQEMEAEEDSLPRASPSAGNDANAGGMPDLGSLASMFGAGGAGGAGGGMPDLGSIMSNPMFANMAQKLMSNPDLMSNLMSNPRLRDMADRYSTGGGMPDLSSLMADPQIGEMARSMMGDGGNNPFGGAGGAGGASGQPGQGGSQQ</sequence>
<dbReference type="Pfam" id="PF16546">
    <property type="entry name" value="SGTA_dimer"/>
    <property type="match status" value="1"/>
</dbReference>
<dbReference type="PROSITE" id="PS50005">
    <property type="entry name" value="TPR"/>
    <property type="match status" value="2"/>
</dbReference>
<dbReference type="PROSITE" id="PS50089">
    <property type="entry name" value="ZF_RING_2"/>
    <property type="match status" value="1"/>
</dbReference>
<dbReference type="PROSITE" id="PS51292">
    <property type="entry name" value="ZF_RING_CH"/>
    <property type="match status" value="1"/>
</dbReference>
<dbReference type="SMART" id="SM00028">
    <property type="entry name" value="TPR"/>
    <property type="match status" value="3"/>
</dbReference>
<dbReference type="FunFam" id="1.20.5.420:FF:000005">
    <property type="entry name" value="Hsc70 cochaperone (SGT), putative"/>
    <property type="match status" value="1"/>
</dbReference>
<evidence type="ECO:0000256" key="2">
    <source>
        <dbReference type="ARBA" id="ARBA00022723"/>
    </source>
</evidence>
<evidence type="ECO:0000259" key="11">
    <source>
        <dbReference type="PROSITE" id="PS51292"/>
    </source>
</evidence>
<dbReference type="AlphaFoldDB" id="A0A4E9E652"/>
<dbReference type="PANTHER" id="PTHR45831">
    <property type="entry name" value="LD24721P"/>
    <property type="match status" value="1"/>
</dbReference>
<feature type="region of interest" description="Disordered" evidence="9">
    <location>
        <begin position="401"/>
        <end position="423"/>
    </location>
</feature>
<evidence type="ECO:0008006" key="13">
    <source>
        <dbReference type="Google" id="ProtNLM"/>
    </source>
</evidence>
<dbReference type="SMART" id="SM00744">
    <property type="entry name" value="RINGv"/>
    <property type="match status" value="1"/>
</dbReference>
<evidence type="ECO:0000313" key="12">
    <source>
        <dbReference type="EMBL" id="VIO54658.1"/>
    </source>
</evidence>
<dbReference type="Gene3D" id="3.30.40.10">
    <property type="entry name" value="Zinc/RING finger domain, C3HC4 (zinc finger)"/>
    <property type="match status" value="1"/>
</dbReference>
<evidence type="ECO:0000259" key="10">
    <source>
        <dbReference type="PROSITE" id="PS50089"/>
    </source>
</evidence>
<evidence type="ECO:0000256" key="5">
    <source>
        <dbReference type="ARBA" id="ARBA00022803"/>
    </source>
</evidence>
<dbReference type="EMBL" id="CAAKMV010000110">
    <property type="protein sequence ID" value="VIO54658.1"/>
    <property type="molecule type" value="Genomic_DNA"/>
</dbReference>
<evidence type="ECO:0000256" key="4">
    <source>
        <dbReference type="ARBA" id="ARBA00022771"/>
    </source>
</evidence>
<proteinExistence type="inferred from homology"/>
<keyword evidence="6" id="KW-0862">Zinc</keyword>
<name>A0A4E9E652_GIBZA</name>
<dbReference type="InterPro" id="IPR011016">
    <property type="entry name" value="Znf_RING-CH"/>
</dbReference>